<dbReference type="Proteomes" id="UP000006427">
    <property type="component" value="Unassembled WGS sequence"/>
</dbReference>
<comment type="caution">
    <text evidence="1">The sequence shown here is derived from an EMBL/GenBank/DDBJ whole genome shotgun (WGS) entry which is preliminary data.</text>
</comment>
<reference evidence="1 2" key="1">
    <citation type="journal article" date="2010" name="Stand. Genomic Sci.">
        <title>Permanent draft genome sequence of Dethiosulfovibrio peptidovorans type strain (SEBR 4207).</title>
        <authorList>
            <person name="Labutti K."/>
            <person name="Mayilraj S."/>
            <person name="Clum A."/>
            <person name="Lucas S."/>
            <person name="Glavina Del Rio T."/>
            <person name="Nolan M."/>
            <person name="Tice H."/>
            <person name="Cheng J.F."/>
            <person name="Pitluck S."/>
            <person name="Liolios K."/>
            <person name="Ivanova N."/>
            <person name="Mavromatis K."/>
            <person name="Mikhailova N."/>
            <person name="Pati A."/>
            <person name="Goodwin L."/>
            <person name="Chen A."/>
            <person name="Palaniappan K."/>
            <person name="Land M."/>
            <person name="Hauser L."/>
            <person name="Chang Y.J."/>
            <person name="Jeffries C.D."/>
            <person name="Rohde M."/>
            <person name="Spring S."/>
            <person name="Goker M."/>
            <person name="Woyke T."/>
            <person name="Bristow J."/>
            <person name="Eisen J.A."/>
            <person name="Markowitz V."/>
            <person name="Hugenholtz P."/>
            <person name="Kyrpides N.C."/>
            <person name="Klenk H.P."/>
            <person name="Lapidus A."/>
        </authorList>
    </citation>
    <scope>NUCLEOTIDE SEQUENCE [LARGE SCALE GENOMIC DNA]</scope>
    <source>
        <strain evidence="1 2">DSM 11002</strain>
    </source>
</reference>
<dbReference type="InterPro" id="IPR023214">
    <property type="entry name" value="HAD_sf"/>
</dbReference>
<dbReference type="STRING" id="469381.Dpep_0566"/>
<accession>D2Z535</accession>
<sequence length="280" mass="31975">MSILSPLKADCIIFDVDGVLMNTGKSFPKVIKYAIPRIWEGLLGRKIDVNPFSQRHFETSKQFSLLNDDYDICWGLVSLAASKGKESLEESFPSPWEWEETMKKIESSGLTLVAWMEENLDSTAPYDETRRCCEELYFGSDKTRELLGREPKNQDDCGFWLEETPMIKRHWKKIPLPVGIYTGRSRKELSLALEAMGWEDLPRDMAICSDDGIKKPSPEGLDLLCRRLDKRWPLFFGDTASDRASLRALGRGDFMAIGNMLKDVEFRFSNVEDAIRALGL</sequence>
<dbReference type="InterPro" id="IPR036412">
    <property type="entry name" value="HAD-like_sf"/>
</dbReference>
<name>D2Z535_9BACT</name>
<dbReference type="PaxDb" id="469381-Dpep_0566"/>
<dbReference type="PANTHER" id="PTHR43434:SF1">
    <property type="entry name" value="PHOSPHOGLYCOLATE PHOSPHATASE"/>
    <property type="match status" value="1"/>
</dbReference>
<dbReference type="OrthoDB" id="3418at2"/>
<dbReference type="eggNOG" id="COG0546">
    <property type="taxonomic scope" value="Bacteria"/>
</dbReference>
<dbReference type="SUPFAM" id="SSF56784">
    <property type="entry name" value="HAD-like"/>
    <property type="match status" value="1"/>
</dbReference>
<dbReference type="Pfam" id="PF00702">
    <property type="entry name" value="Hydrolase"/>
    <property type="match status" value="1"/>
</dbReference>
<dbReference type="CDD" id="cd01427">
    <property type="entry name" value="HAD_like"/>
    <property type="match status" value="1"/>
</dbReference>
<keyword evidence="2" id="KW-1185">Reference proteome</keyword>
<evidence type="ECO:0000313" key="2">
    <source>
        <dbReference type="Proteomes" id="UP000006427"/>
    </source>
</evidence>
<dbReference type="AlphaFoldDB" id="D2Z535"/>
<dbReference type="Gene3D" id="3.40.50.1000">
    <property type="entry name" value="HAD superfamily/HAD-like"/>
    <property type="match status" value="1"/>
</dbReference>
<keyword evidence="1" id="KW-0378">Hydrolase</keyword>
<gene>
    <name evidence="1" type="ORF">Dpep_0566</name>
</gene>
<organism evidence="1 2">
    <name type="scientific">Dethiosulfovibrio peptidovorans DSM 11002</name>
    <dbReference type="NCBI Taxonomy" id="469381"/>
    <lineage>
        <taxon>Bacteria</taxon>
        <taxon>Thermotogati</taxon>
        <taxon>Synergistota</taxon>
        <taxon>Synergistia</taxon>
        <taxon>Synergistales</taxon>
        <taxon>Dethiosulfovibrionaceae</taxon>
        <taxon>Dethiosulfovibrio</taxon>
    </lineage>
</organism>
<dbReference type="RefSeq" id="WP_005659427.1">
    <property type="nucleotide sequence ID" value="NZ_ABTR02000001.1"/>
</dbReference>
<dbReference type="EMBL" id="ABTR02000001">
    <property type="protein sequence ID" value="EFC90594.1"/>
    <property type="molecule type" value="Genomic_DNA"/>
</dbReference>
<protein>
    <submittedName>
        <fullName evidence="1">Haloacid dehalogenase domain protein hydrolase</fullName>
    </submittedName>
</protein>
<proteinExistence type="predicted"/>
<dbReference type="GO" id="GO:0008967">
    <property type="term" value="F:phosphoglycolate phosphatase activity"/>
    <property type="evidence" value="ECO:0007669"/>
    <property type="project" value="TreeGrafter"/>
</dbReference>
<dbReference type="PANTHER" id="PTHR43434">
    <property type="entry name" value="PHOSPHOGLYCOLATE PHOSPHATASE"/>
    <property type="match status" value="1"/>
</dbReference>
<dbReference type="InterPro" id="IPR050155">
    <property type="entry name" value="HAD-like_hydrolase_sf"/>
</dbReference>
<dbReference type="GO" id="GO:0006281">
    <property type="term" value="P:DNA repair"/>
    <property type="evidence" value="ECO:0007669"/>
    <property type="project" value="TreeGrafter"/>
</dbReference>
<evidence type="ECO:0000313" key="1">
    <source>
        <dbReference type="EMBL" id="EFC90594.1"/>
    </source>
</evidence>